<dbReference type="Pfam" id="PF13581">
    <property type="entry name" value="HATPase_c_2"/>
    <property type="match status" value="1"/>
</dbReference>
<dbReference type="PANTHER" id="PTHR35526:SF3">
    <property type="entry name" value="ANTI-SIGMA-F FACTOR RSBW"/>
    <property type="match status" value="1"/>
</dbReference>
<dbReference type="SUPFAM" id="SSF55874">
    <property type="entry name" value="ATPase domain of HSP90 chaperone/DNA topoisomerase II/histidine kinase"/>
    <property type="match status" value="1"/>
</dbReference>
<evidence type="ECO:0000313" key="4">
    <source>
        <dbReference type="Proteomes" id="UP000595564"/>
    </source>
</evidence>
<name>A0A7R6PM92_9BACT</name>
<dbReference type="InterPro" id="IPR036890">
    <property type="entry name" value="HATPase_C_sf"/>
</dbReference>
<dbReference type="CDD" id="cd16936">
    <property type="entry name" value="HATPase_RsbW-like"/>
    <property type="match status" value="1"/>
</dbReference>
<dbReference type="RefSeq" id="WP_201328063.1">
    <property type="nucleotide sequence ID" value="NZ_AP017470.1"/>
</dbReference>
<feature type="domain" description="Histidine kinase/HSP90-like ATPase" evidence="2">
    <location>
        <begin position="64"/>
        <end position="197"/>
    </location>
</feature>
<protein>
    <submittedName>
        <fullName evidence="3">Serine/threonine-protein kinase RsbW</fullName>
        <ecNumber evidence="3">2.7.11.1</ecNumber>
    </submittedName>
</protein>
<dbReference type="GO" id="GO:0004674">
    <property type="term" value="F:protein serine/threonine kinase activity"/>
    <property type="evidence" value="ECO:0007669"/>
    <property type="project" value="UniProtKB-KW"/>
</dbReference>
<organism evidence="3 4">
    <name type="scientific">Thermotomaculum hydrothermale</name>
    <dbReference type="NCBI Taxonomy" id="981385"/>
    <lineage>
        <taxon>Bacteria</taxon>
        <taxon>Pseudomonadati</taxon>
        <taxon>Acidobacteriota</taxon>
        <taxon>Holophagae</taxon>
        <taxon>Thermotomaculales</taxon>
        <taxon>Thermotomaculaceae</taxon>
        <taxon>Thermotomaculum</taxon>
    </lineage>
</organism>
<dbReference type="Gene3D" id="3.30.565.10">
    <property type="entry name" value="Histidine kinase-like ATPase, C-terminal domain"/>
    <property type="match status" value="1"/>
</dbReference>
<accession>A0A7R6PM92</accession>
<reference evidence="3 4" key="1">
    <citation type="journal article" date="2012" name="Extremophiles">
        <title>Thermotomaculum hydrothermale gen. nov., sp. nov., a novel heterotrophic thermophile within the phylum Acidobacteria from a deep-sea hydrothermal vent chimney in the Southern Okinawa Trough.</title>
        <authorList>
            <person name="Izumi H."/>
            <person name="Nunoura T."/>
            <person name="Miyazaki M."/>
            <person name="Mino S."/>
            <person name="Toki T."/>
            <person name="Takai K."/>
            <person name="Sako Y."/>
            <person name="Sawabe T."/>
            <person name="Nakagawa S."/>
        </authorList>
    </citation>
    <scope>NUCLEOTIDE SEQUENCE [LARGE SCALE GENOMIC DNA]</scope>
    <source>
        <strain evidence="3 4">AC55</strain>
    </source>
</reference>
<evidence type="ECO:0000256" key="1">
    <source>
        <dbReference type="ARBA" id="ARBA00022527"/>
    </source>
</evidence>
<evidence type="ECO:0000313" key="3">
    <source>
        <dbReference type="EMBL" id="BBB31731.1"/>
    </source>
</evidence>
<proteinExistence type="predicted"/>
<dbReference type="EMBL" id="AP017470">
    <property type="protein sequence ID" value="BBB31731.1"/>
    <property type="molecule type" value="Genomic_DNA"/>
</dbReference>
<keyword evidence="3" id="KW-0808">Transferase</keyword>
<gene>
    <name evidence="3" type="ORF">TTHT_0083</name>
</gene>
<evidence type="ECO:0000259" key="2">
    <source>
        <dbReference type="Pfam" id="PF13581"/>
    </source>
</evidence>
<dbReference type="AlphaFoldDB" id="A0A7R6PM92"/>
<dbReference type="EC" id="2.7.11.1" evidence="3"/>
<dbReference type="InterPro" id="IPR003594">
    <property type="entry name" value="HATPase_dom"/>
</dbReference>
<dbReference type="KEGG" id="thyd:TTHT_0083"/>
<keyword evidence="4" id="KW-1185">Reference proteome</keyword>
<keyword evidence="1" id="KW-0723">Serine/threonine-protein kinase</keyword>
<sequence>MKKEFKIQLIAKKQNTEIEKTLNLNENFFNTLKDDFLQSNFESIECRIVQNSTRQHIEKVVMLYELLLETLDYINEDLKTDIMLLISEALSNAVYHGNLKMPKDFRKEKSILEYEMHVAKTNPQLFDKKVEIESIISPEKFLFKITDSGEGFDYKTILSKTSPPHPMEEFGRGIFIIKNSADEISFNNNGKTLKIIKYIGG</sequence>
<dbReference type="Proteomes" id="UP000595564">
    <property type="component" value="Chromosome"/>
</dbReference>
<keyword evidence="3" id="KW-0418">Kinase</keyword>
<dbReference type="PANTHER" id="PTHR35526">
    <property type="entry name" value="ANTI-SIGMA-F FACTOR RSBW-RELATED"/>
    <property type="match status" value="1"/>
</dbReference>
<dbReference type="InterPro" id="IPR050267">
    <property type="entry name" value="Anti-sigma-factor_SerPK"/>
</dbReference>